<gene>
    <name evidence="4" type="primary">dctP</name>
    <name evidence="4" type="ORF">IQ782_26565</name>
</gene>
<dbReference type="Pfam" id="PF03480">
    <property type="entry name" value="DctP"/>
    <property type="match status" value="1"/>
</dbReference>
<dbReference type="InterPro" id="IPR038404">
    <property type="entry name" value="TRAP_DctP_sf"/>
</dbReference>
<dbReference type="PANTHER" id="PTHR33376">
    <property type="match status" value="1"/>
</dbReference>
<evidence type="ECO:0000256" key="1">
    <source>
        <dbReference type="ARBA" id="ARBA00004418"/>
    </source>
</evidence>
<proteinExistence type="predicted"/>
<dbReference type="NCBIfam" id="NF037995">
    <property type="entry name" value="TRAP_S1"/>
    <property type="match status" value="1"/>
</dbReference>
<dbReference type="InterPro" id="IPR018389">
    <property type="entry name" value="DctP_fam"/>
</dbReference>
<keyword evidence="5" id="KW-1185">Reference proteome</keyword>
<accession>A0ABR9XA95</accession>
<dbReference type="PANTHER" id="PTHR33376:SF5">
    <property type="entry name" value="EXTRACYTOPLASMIC SOLUTE RECEPTOR PROTEIN"/>
    <property type="match status" value="1"/>
</dbReference>
<keyword evidence="3" id="KW-0574">Periplasm</keyword>
<evidence type="ECO:0000256" key="2">
    <source>
        <dbReference type="ARBA" id="ARBA00022729"/>
    </source>
</evidence>
<comment type="subcellular location">
    <subcellularLocation>
        <location evidence="1">Periplasm</location>
    </subcellularLocation>
</comment>
<dbReference type="Proteomes" id="UP000607796">
    <property type="component" value="Unassembled WGS sequence"/>
</dbReference>
<dbReference type="Gene3D" id="3.40.190.170">
    <property type="entry name" value="Bacterial extracellular solute-binding protein, family 7"/>
    <property type="match status" value="1"/>
</dbReference>
<reference evidence="4 5" key="1">
    <citation type="journal article" date="2021" name="Int. J. Syst. Evol. Microbiol.">
        <title>Salipiger mangrovisoli sp. nov., isolated from mangrove soil and the proposal for the reclassification of Paraphaeobacter pallidus as Salipiger pallidus comb. nov.</title>
        <authorList>
            <person name="Du J."/>
            <person name="Liu Y."/>
            <person name="Pei T."/>
            <person name="Deng M.R."/>
            <person name="Zhu H."/>
        </authorList>
    </citation>
    <scope>NUCLEOTIDE SEQUENCE [LARGE SCALE GENOMIC DNA]</scope>
    <source>
        <strain evidence="4 5">6D45A</strain>
    </source>
</reference>
<sequence length="358" mass="38502">MSSGLEKGPHDSSGRTDVKLTQTAVLALSVSALAATAQAQTLNIQTSFNAGDFSTQFITDNWLPKISEMTDGRIEIVLTPNGSVVPAKETPEAVAAGVIDGDFTSVNYFAGLEPAYAIMGDLISGYDTPQQMLGFCKDGGGEAMMQKAADSVTGGEVHVIACGPYSREALPARTPIRTFEDLAGKKIRSPEGLAAAVFSAAGASPVSIPFSEVFGALEKGIVDAADASAYVNNDATGLHDVAPYPLYPGIHSMPSMQFTLNTETWESLSEEDQQALRSWWYDAMFAMAEEVSKKDAELAARDNETDKIEVIDWAQEDRDKLRDVARAEWEKYAEKSDLAKEALDANIAYMTEIGLFKN</sequence>
<protein>
    <submittedName>
        <fullName evidence="4">TRAP transporter substrate-binding protein DctP</fullName>
    </submittedName>
</protein>
<evidence type="ECO:0000313" key="4">
    <source>
        <dbReference type="EMBL" id="MBE9640422.1"/>
    </source>
</evidence>
<organism evidence="4 5">
    <name type="scientific">Salipiger mangrovisoli</name>
    <dbReference type="NCBI Taxonomy" id="2865933"/>
    <lineage>
        <taxon>Bacteria</taxon>
        <taxon>Pseudomonadati</taxon>
        <taxon>Pseudomonadota</taxon>
        <taxon>Alphaproteobacteria</taxon>
        <taxon>Rhodobacterales</taxon>
        <taxon>Roseobacteraceae</taxon>
        <taxon>Salipiger</taxon>
    </lineage>
</organism>
<keyword evidence="2" id="KW-0732">Signal</keyword>
<comment type="caution">
    <text evidence="4">The sequence shown here is derived from an EMBL/GenBank/DDBJ whole genome shotgun (WGS) entry which is preliminary data.</text>
</comment>
<evidence type="ECO:0000256" key="3">
    <source>
        <dbReference type="ARBA" id="ARBA00022764"/>
    </source>
</evidence>
<evidence type="ECO:0000313" key="5">
    <source>
        <dbReference type="Proteomes" id="UP000607796"/>
    </source>
</evidence>
<dbReference type="EMBL" id="JADFFK010000032">
    <property type="protein sequence ID" value="MBE9640422.1"/>
    <property type="molecule type" value="Genomic_DNA"/>
</dbReference>
<name>A0ABR9XA95_9RHOB</name>